<dbReference type="InterPro" id="IPR025392">
    <property type="entry name" value="DUF4124"/>
</dbReference>
<reference evidence="3 6" key="2">
    <citation type="submission" date="2024-01" db="EMBL/GenBank/DDBJ databases">
        <title>Active colonisers of the gastrointestinal tract of Atlantic salmon farmed in a warm water region.</title>
        <authorList>
            <person name="Bowman J.P."/>
        </authorList>
    </citation>
    <scope>NUCLEOTIDE SEQUENCE [LARGE SCALE GENOMIC DNA]</scope>
    <source>
        <strain evidence="3 6">S4MW1</strain>
    </source>
</reference>
<feature type="signal peptide" evidence="1">
    <location>
        <begin position="1"/>
        <end position="21"/>
    </location>
</feature>
<sequence length="191" mass="20740">MKLINLVSMLLFTTAASTAVATTIYSWTDDNGVVHFSDTPGTPQASTVELSVTEVQPSMQSTSINMTQADNVELISIATDIEPPLPAATISLLAPVHQQTIRSNDGDIKVRAVSNRKLNKHLQAQLVIDGKAYGGSQTDLTWLLTNIDRGSHQIQIQLLKNGKILASSESITVYLHRVSQARPKNSPIQPR</sequence>
<name>A0A1T5I4A3_9GAMM</name>
<dbReference type="Proteomes" id="UP001339429">
    <property type="component" value="Unassembled WGS sequence"/>
</dbReference>
<keyword evidence="1" id="KW-0732">Signal</keyword>
<reference evidence="4 5" key="1">
    <citation type="submission" date="2017-02" db="EMBL/GenBank/DDBJ databases">
        <authorList>
            <person name="Peterson S.W."/>
        </authorList>
    </citation>
    <scope>NUCLEOTIDE SEQUENCE [LARGE SCALE GENOMIC DNA]</scope>
    <source>
        <strain evidence="4">Type strain: NCCB 100098</strain>
        <strain evidence="5">type strain: NCCB 100098</strain>
    </source>
</reference>
<proteinExistence type="predicted"/>
<evidence type="ECO:0000313" key="4">
    <source>
        <dbReference type="EMBL" id="SKC33938.1"/>
    </source>
</evidence>
<dbReference type="EMBL" id="FUZI01000010">
    <property type="protein sequence ID" value="SKC33938.1"/>
    <property type="molecule type" value="Genomic_DNA"/>
</dbReference>
<feature type="domain" description="DUF4124" evidence="2">
    <location>
        <begin position="12"/>
        <end position="60"/>
    </location>
</feature>
<dbReference type="AlphaFoldDB" id="A0A1T5I4A3"/>
<gene>
    <name evidence="4" type="ORF">CZ809_03545</name>
    <name evidence="3" type="ORF">VXS00_14910</name>
</gene>
<evidence type="ECO:0000313" key="6">
    <source>
        <dbReference type="Proteomes" id="UP001339429"/>
    </source>
</evidence>
<accession>A0A1T5I4A3</accession>
<dbReference type="Proteomes" id="UP000189966">
    <property type="component" value="Unassembled WGS sequence"/>
</dbReference>
<evidence type="ECO:0000313" key="5">
    <source>
        <dbReference type="Proteomes" id="UP000189966"/>
    </source>
</evidence>
<dbReference type="Pfam" id="PF13511">
    <property type="entry name" value="DUF4124"/>
    <property type="match status" value="1"/>
</dbReference>
<feature type="chain" id="PRO_5012707690" evidence="1">
    <location>
        <begin position="22"/>
        <end position="191"/>
    </location>
</feature>
<protein>
    <submittedName>
        <fullName evidence="3">DUF4124 domain-containing protein</fullName>
    </submittedName>
</protein>
<keyword evidence="6" id="KW-1185">Reference proteome</keyword>
<dbReference type="OrthoDB" id="7062774at2"/>
<evidence type="ECO:0000256" key="1">
    <source>
        <dbReference type="SAM" id="SignalP"/>
    </source>
</evidence>
<dbReference type="EMBL" id="JAYXUD010000014">
    <property type="protein sequence ID" value="MEC6899939.1"/>
    <property type="molecule type" value="Genomic_DNA"/>
</dbReference>
<evidence type="ECO:0000313" key="3">
    <source>
        <dbReference type="EMBL" id="MEC6899939.1"/>
    </source>
</evidence>
<organism evidence="4 5">
    <name type="scientific">Photobacterium piscicola</name>
    <dbReference type="NCBI Taxonomy" id="1378299"/>
    <lineage>
        <taxon>Bacteria</taxon>
        <taxon>Pseudomonadati</taxon>
        <taxon>Pseudomonadota</taxon>
        <taxon>Gammaproteobacteria</taxon>
        <taxon>Vibrionales</taxon>
        <taxon>Vibrionaceae</taxon>
        <taxon>Photobacterium</taxon>
    </lineage>
</organism>
<dbReference type="RefSeq" id="WP_080158859.1">
    <property type="nucleotide sequence ID" value="NZ_CP175534.1"/>
</dbReference>
<evidence type="ECO:0000259" key="2">
    <source>
        <dbReference type="Pfam" id="PF13511"/>
    </source>
</evidence>